<dbReference type="Proteomes" id="UP000185936">
    <property type="component" value="Unassembled WGS sequence"/>
</dbReference>
<protein>
    <submittedName>
        <fullName evidence="1">Uncharacterized protein</fullName>
    </submittedName>
</protein>
<evidence type="ECO:0000313" key="2">
    <source>
        <dbReference type="Proteomes" id="UP000185936"/>
    </source>
</evidence>
<organism evidence="1 2">
    <name type="scientific">Natronorubrum thiooxidans</name>
    <dbReference type="NCBI Taxonomy" id="308853"/>
    <lineage>
        <taxon>Archaea</taxon>
        <taxon>Methanobacteriati</taxon>
        <taxon>Methanobacteriota</taxon>
        <taxon>Stenosarchaea group</taxon>
        <taxon>Halobacteria</taxon>
        <taxon>Halobacteriales</taxon>
        <taxon>Natrialbaceae</taxon>
        <taxon>Natronorubrum</taxon>
    </lineage>
</organism>
<dbReference type="STRING" id="308853.SAMN05421752_101129"/>
<sequence>MNQTCTNNSRESGGDSAGNVVFFAFGTLDNGVDFFRWVWSGLEGFPTVDQTCAVHDRSKRTFRIVYYLRDDGQQRAPNR</sequence>
<evidence type="ECO:0000313" key="1">
    <source>
        <dbReference type="EMBL" id="SIR58733.1"/>
    </source>
</evidence>
<accession>A0A1N7C5I0</accession>
<name>A0A1N7C5I0_9EURY</name>
<gene>
    <name evidence="1" type="ORF">SAMN05421752_101129</name>
</gene>
<dbReference type="EMBL" id="FTNR01000001">
    <property type="protein sequence ID" value="SIR58733.1"/>
    <property type="molecule type" value="Genomic_DNA"/>
</dbReference>
<proteinExistence type="predicted"/>
<dbReference type="AlphaFoldDB" id="A0A1N7C5I0"/>
<keyword evidence="2" id="KW-1185">Reference proteome</keyword>
<reference evidence="2" key="1">
    <citation type="submission" date="2017-01" db="EMBL/GenBank/DDBJ databases">
        <authorList>
            <person name="Varghese N."/>
            <person name="Submissions S."/>
        </authorList>
    </citation>
    <scope>NUCLEOTIDE SEQUENCE [LARGE SCALE GENOMIC DNA]</scope>
    <source>
        <strain evidence="2">type strain: HArc-</strain>
    </source>
</reference>